<accession>T0YEV2</accession>
<comment type="caution">
    <text evidence="1">The sequence shown here is derived from an EMBL/GenBank/DDBJ whole genome shotgun (WGS) entry which is preliminary data.</text>
</comment>
<reference evidence="1" key="2">
    <citation type="journal article" date="2014" name="ISME J.">
        <title>Microbial stratification in low pH oxic and suboxic macroscopic growths along an acid mine drainage.</title>
        <authorList>
            <person name="Mendez-Garcia C."/>
            <person name="Mesa V."/>
            <person name="Sprenger R.R."/>
            <person name="Richter M."/>
            <person name="Diez M.S."/>
            <person name="Solano J."/>
            <person name="Bargiela R."/>
            <person name="Golyshina O.V."/>
            <person name="Manteca A."/>
            <person name="Ramos J.L."/>
            <person name="Gallego J.R."/>
            <person name="Llorente I."/>
            <person name="Martins Dos Santos V.A."/>
            <person name="Jensen O.N."/>
            <person name="Pelaez A.I."/>
            <person name="Sanchez J."/>
            <person name="Ferrer M."/>
        </authorList>
    </citation>
    <scope>NUCLEOTIDE SEQUENCE</scope>
</reference>
<proteinExistence type="predicted"/>
<dbReference type="AlphaFoldDB" id="T0YEV2"/>
<organism evidence="1">
    <name type="scientific">mine drainage metagenome</name>
    <dbReference type="NCBI Taxonomy" id="410659"/>
    <lineage>
        <taxon>unclassified sequences</taxon>
        <taxon>metagenomes</taxon>
        <taxon>ecological metagenomes</taxon>
    </lineage>
</organism>
<dbReference type="Gene3D" id="2.60.40.4070">
    <property type="match status" value="1"/>
</dbReference>
<sequence length="318" mass="33989">LHVFTPSTGIEWQRWSRGEGAEPAFTTPNPPTGVILDYWLPKKLEPSAAEKAGKQTPVKIVVSNAQGQVIATRWGPAKAGINRFAWDMTWDGYTRLDFGDRHIKSANNSGPMALPGNYTVTISANGVSKTVPVTVQYDPNQKFAASANAATLVNALALRNQVDALNQMLNRLSAWQTALHGYATTAENASSSMDATQRALLDQAKALDKQVTALRDSIYNPLLQHEVIEDDIHYLQDLHANLEMTYGLVATLANQAPTPPMQSLMTEYGGQLAQKLASFNALLGNGVATWNAAAYKAGAPTLPAGAPIGVAPTPGIGT</sequence>
<feature type="non-terminal residue" evidence="1">
    <location>
        <position position="1"/>
    </location>
</feature>
<protein>
    <submittedName>
        <fullName evidence="1">Glycosyl hydrolase, BNR repeat-containing protein</fullName>
    </submittedName>
</protein>
<dbReference type="EMBL" id="AUZY01012056">
    <property type="protein sequence ID" value="EQD31623.1"/>
    <property type="molecule type" value="Genomic_DNA"/>
</dbReference>
<gene>
    <name evidence="1" type="ORF">B1B_18038</name>
</gene>
<reference evidence="1" key="1">
    <citation type="submission" date="2013-08" db="EMBL/GenBank/DDBJ databases">
        <authorList>
            <person name="Mendez C."/>
            <person name="Richter M."/>
            <person name="Ferrer M."/>
            <person name="Sanchez J."/>
        </authorList>
    </citation>
    <scope>NUCLEOTIDE SEQUENCE</scope>
</reference>
<evidence type="ECO:0000313" key="1">
    <source>
        <dbReference type="EMBL" id="EQD31623.1"/>
    </source>
</evidence>
<name>T0YEV2_9ZZZZ</name>
<keyword evidence="1" id="KW-0378">Hydrolase</keyword>
<dbReference type="GO" id="GO:0016787">
    <property type="term" value="F:hydrolase activity"/>
    <property type="evidence" value="ECO:0007669"/>
    <property type="project" value="UniProtKB-KW"/>
</dbReference>